<feature type="domain" description="HNH nuclease" evidence="1">
    <location>
        <begin position="183"/>
        <end position="240"/>
    </location>
</feature>
<comment type="caution">
    <text evidence="2">The sequence shown here is derived from an EMBL/GenBank/DDBJ whole genome shotgun (WGS) entry which is preliminary data.</text>
</comment>
<dbReference type="SMART" id="SM00507">
    <property type="entry name" value="HNHc"/>
    <property type="match status" value="1"/>
</dbReference>
<keyword evidence="2" id="KW-0255">Endonuclease</keyword>
<dbReference type="GO" id="GO:0004519">
    <property type="term" value="F:endonuclease activity"/>
    <property type="evidence" value="ECO:0007669"/>
    <property type="project" value="UniProtKB-KW"/>
</dbReference>
<dbReference type="Proteomes" id="UP001597085">
    <property type="component" value="Unassembled WGS sequence"/>
</dbReference>
<protein>
    <submittedName>
        <fullName evidence="2">HNH endonuclease</fullName>
    </submittedName>
</protein>
<proteinExistence type="predicted"/>
<dbReference type="EMBL" id="JBHUDK010000008">
    <property type="protein sequence ID" value="MFD1599345.1"/>
    <property type="molecule type" value="Genomic_DNA"/>
</dbReference>
<dbReference type="InterPro" id="IPR036987">
    <property type="entry name" value="SRA-YDG_sf"/>
</dbReference>
<keyword evidence="2" id="KW-0378">Hydrolase</keyword>
<evidence type="ECO:0000313" key="2">
    <source>
        <dbReference type="EMBL" id="MFD1599345.1"/>
    </source>
</evidence>
<keyword evidence="2" id="KW-0540">Nuclease</keyword>
<dbReference type="InterPro" id="IPR003615">
    <property type="entry name" value="HNH_nuc"/>
</dbReference>
<reference evidence="2 3" key="1">
    <citation type="journal article" date="2019" name="Int. J. Syst. Evol. Microbiol.">
        <title>The Global Catalogue of Microorganisms (GCM) 10K type strain sequencing project: providing services to taxonomists for standard genome sequencing and annotation.</title>
        <authorList>
            <consortium name="The Broad Institute Genomics Platform"/>
            <consortium name="The Broad Institute Genome Sequencing Center for Infectious Disease"/>
            <person name="Wu L."/>
            <person name="Ma J."/>
        </authorList>
    </citation>
    <scope>NUCLEOTIDE SEQUENCE [LARGE SCALE GENOMIC DNA]</scope>
    <source>
        <strain evidence="2 3">CGMCC 1.12121</strain>
    </source>
</reference>
<dbReference type="Pfam" id="PF02182">
    <property type="entry name" value="SAD_SRA"/>
    <property type="match status" value="1"/>
</dbReference>
<evidence type="ECO:0000259" key="1">
    <source>
        <dbReference type="SMART" id="SM00507"/>
    </source>
</evidence>
<gene>
    <name evidence="2" type="ORF">ACFSBX_10295</name>
</gene>
<dbReference type="Gene3D" id="2.30.280.10">
    <property type="entry name" value="SRA-YDG"/>
    <property type="match status" value="1"/>
</dbReference>
<name>A0ABD6CMS7_9EURY</name>
<keyword evidence="3" id="KW-1185">Reference proteome</keyword>
<dbReference type="Gene3D" id="1.10.30.50">
    <property type="match status" value="1"/>
</dbReference>
<dbReference type="RefSeq" id="WP_256422746.1">
    <property type="nucleotide sequence ID" value="NZ_JANHDI010000014.1"/>
</dbReference>
<dbReference type="CDD" id="cd00085">
    <property type="entry name" value="HNHc"/>
    <property type="match status" value="1"/>
</dbReference>
<dbReference type="InterPro" id="IPR003105">
    <property type="entry name" value="SRA_YDG"/>
</dbReference>
<accession>A0ABD6CMS7</accession>
<dbReference type="AlphaFoldDB" id="A0ABD6CMS7"/>
<dbReference type="Pfam" id="PF13391">
    <property type="entry name" value="HNH_2"/>
    <property type="match status" value="1"/>
</dbReference>
<evidence type="ECO:0000313" key="3">
    <source>
        <dbReference type="Proteomes" id="UP001597085"/>
    </source>
</evidence>
<organism evidence="2 3">
    <name type="scientific">Halobellus rarus</name>
    <dbReference type="NCBI Taxonomy" id="1126237"/>
    <lineage>
        <taxon>Archaea</taxon>
        <taxon>Methanobacteriati</taxon>
        <taxon>Methanobacteriota</taxon>
        <taxon>Stenosarchaea group</taxon>
        <taxon>Halobacteria</taxon>
        <taxon>Halobacteriales</taxon>
        <taxon>Haloferacaceae</taxon>
        <taxon>Halobellus</taxon>
    </lineage>
</organism>
<sequence length="302" mass="34272">MTDFALARPLEIGESLTQSGVEDVFETNFGYQFKGITLRSPDAGRYLILLANEGEIYDDEFGQGDEFTYLGEGVREKGDQKETAANKALIDAIEDPLPIYLFTSTEGIDDYEYRGLVEVQDYEYVSDGARMVYRFQIKRLGISSWEGYQRTASEVEETTREPPSLTENSTEYTTAESKVRSSVFARKVKQRYDYRCAACGARRFSPEGNPEVEAAHIYPKSEDGPDDLRNGIALCKLHHWAFDRGWFSVDDDLGIIVREDAEQVVPEEIAILSEETLLTPSTDDLEPHSIYLQAHRRLHGFE</sequence>